<dbReference type="Proteomes" id="UP000193467">
    <property type="component" value="Unassembled WGS sequence"/>
</dbReference>
<dbReference type="SUPFAM" id="SSF51430">
    <property type="entry name" value="NAD(P)-linked oxidoreductase"/>
    <property type="match status" value="2"/>
</dbReference>
<dbReference type="InterPro" id="IPR023210">
    <property type="entry name" value="NADP_OxRdtase_dom"/>
</dbReference>
<sequence>MTLRTKIGYTRMGQSGLKVSKIILGCMSYGNTKWNGGWCLDYEHALPHFKKAWELGINTWDTANVYSDGDSERLVGRAVRELQIPREELVLLTKVYYPVAKEATPVGNVNQQGLSRKHIFQSVRASLERLQMDYIDVLQCHRSDPETPIEETMDALHDLVKMGLVRYIGMSTCRTAEFMQMQYYAKSKNQTMFISMQPPHSAVYREEERDMFLACKLTGAGIIPWSPLARGFLTRSLAEQKTTARSEKDPYLAFMTKDCREACEAVNVAIQKVAEKRGYSMAQVALAWSLSNPLVTAPIVGTTRVESLEELVQASHIVLTSEEIDSISSPYVPRPSIFQASNNLDDSVFEVQNVVPKVEASLPKRTSLSLLPAPDSSLFISHISTTIMSSELPTTVGYTRLGNSGLKVSKVILGTMTYGNSGWASWVLEEEESIPHFKAAWEAGINTWDTANVYSNGDSERIVGKAIKAIGMPRDEVVILTKVHMVVQKDPKAHPSALKDPNSRDYVNAKGLSRKHIFDSVKASLARMDIEYIDLLQCHRFDPETPIEETMDALHDLVKMGLVRYIGMSSCYAYQFHAMQAYAASKNQTKFVSMQDFYNPVYREEEREMFPTCKLFGVGIIPWSPLARGYLTRPWKSQESNTTRAQTDPNYGKFVGLGNPKEESFLQAINEAIEKVAVARGYSMAQVALAWVMSNPNVTAPIIGSTKLDSIKELVQATHIKLTDEELQSISSPYQPRQILGHA</sequence>
<dbReference type="EMBL" id="MCGR01000053">
    <property type="protein sequence ID" value="ORY72240.1"/>
    <property type="molecule type" value="Genomic_DNA"/>
</dbReference>
<evidence type="ECO:0000256" key="1">
    <source>
        <dbReference type="ARBA" id="ARBA00023002"/>
    </source>
</evidence>
<protein>
    <submittedName>
        <fullName evidence="3">NADP-dependent oxidoreductase domain-containing protein</fullName>
    </submittedName>
</protein>
<dbReference type="AlphaFoldDB" id="A0A1Y2EKZ8"/>
<accession>A0A1Y2EKZ8</accession>
<dbReference type="InterPro" id="IPR050523">
    <property type="entry name" value="AKR_Detox_Biosynth"/>
</dbReference>
<comment type="caution">
    <text evidence="3">The sequence shown here is derived from an EMBL/GenBank/DDBJ whole genome shotgun (WGS) entry which is preliminary data.</text>
</comment>
<gene>
    <name evidence="3" type="ORF">BCR35DRAFT_326309</name>
</gene>
<dbReference type="Gene3D" id="3.20.20.100">
    <property type="entry name" value="NADP-dependent oxidoreductase domain"/>
    <property type="match status" value="2"/>
</dbReference>
<dbReference type="GO" id="GO:0005829">
    <property type="term" value="C:cytosol"/>
    <property type="evidence" value="ECO:0007669"/>
    <property type="project" value="UniProtKB-ARBA"/>
</dbReference>
<reference evidence="3 4" key="1">
    <citation type="submission" date="2016-07" db="EMBL/GenBank/DDBJ databases">
        <title>Pervasive Adenine N6-methylation of Active Genes in Fungi.</title>
        <authorList>
            <consortium name="DOE Joint Genome Institute"/>
            <person name="Mondo S.J."/>
            <person name="Dannebaum R.O."/>
            <person name="Kuo R.C."/>
            <person name="Labutti K."/>
            <person name="Haridas S."/>
            <person name="Kuo A."/>
            <person name="Salamov A."/>
            <person name="Ahrendt S.R."/>
            <person name="Lipzen A."/>
            <person name="Sullivan W."/>
            <person name="Andreopoulos W.B."/>
            <person name="Clum A."/>
            <person name="Lindquist E."/>
            <person name="Daum C."/>
            <person name="Ramamoorthy G.K."/>
            <person name="Gryganskyi A."/>
            <person name="Culley D."/>
            <person name="Magnuson J.K."/>
            <person name="James T.Y."/>
            <person name="O'Malley M.A."/>
            <person name="Stajich J.E."/>
            <person name="Spatafora J.W."/>
            <person name="Visel A."/>
            <person name="Grigoriev I.V."/>
        </authorList>
    </citation>
    <scope>NUCLEOTIDE SEQUENCE [LARGE SCALE GENOMIC DNA]</scope>
    <source>
        <strain evidence="3 4">62-1032</strain>
    </source>
</reference>
<organism evidence="3 4">
    <name type="scientific">Leucosporidium creatinivorum</name>
    <dbReference type="NCBI Taxonomy" id="106004"/>
    <lineage>
        <taxon>Eukaryota</taxon>
        <taxon>Fungi</taxon>
        <taxon>Dikarya</taxon>
        <taxon>Basidiomycota</taxon>
        <taxon>Pucciniomycotina</taxon>
        <taxon>Microbotryomycetes</taxon>
        <taxon>Leucosporidiales</taxon>
        <taxon>Leucosporidium</taxon>
    </lineage>
</organism>
<feature type="domain" description="NADP-dependent oxidoreductase" evidence="2">
    <location>
        <begin position="410"/>
        <end position="731"/>
    </location>
</feature>
<keyword evidence="4" id="KW-1185">Reference proteome</keyword>
<dbReference type="InParanoid" id="A0A1Y2EKZ8"/>
<keyword evidence="1" id="KW-0560">Oxidoreductase</keyword>
<dbReference type="CDD" id="cd19079">
    <property type="entry name" value="AKR_EcYajO-like"/>
    <property type="match status" value="2"/>
</dbReference>
<dbReference type="STRING" id="106004.A0A1Y2EKZ8"/>
<dbReference type="GO" id="GO:0016491">
    <property type="term" value="F:oxidoreductase activity"/>
    <property type="evidence" value="ECO:0007669"/>
    <property type="project" value="UniProtKB-KW"/>
</dbReference>
<evidence type="ECO:0000259" key="2">
    <source>
        <dbReference type="Pfam" id="PF00248"/>
    </source>
</evidence>
<dbReference type="FunFam" id="3.20.20.100:FF:000004">
    <property type="entry name" value="Oxidoreductase, aldo/keto reductase"/>
    <property type="match status" value="2"/>
</dbReference>
<dbReference type="PANTHER" id="PTHR43364">
    <property type="entry name" value="NADH-SPECIFIC METHYLGLYOXAL REDUCTASE-RELATED"/>
    <property type="match status" value="1"/>
</dbReference>
<evidence type="ECO:0000313" key="4">
    <source>
        <dbReference type="Proteomes" id="UP000193467"/>
    </source>
</evidence>
<name>A0A1Y2EKZ8_9BASI</name>
<evidence type="ECO:0000313" key="3">
    <source>
        <dbReference type="EMBL" id="ORY72240.1"/>
    </source>
</evidence>
<dbReference type="OrthoDB" id="48988at2759"/>
<dbReference type="PANTHER" id="PTHR43364:SF4">
    <property type="entry name" value="NAD(P)-LINKED OXIDOREDUCTASE SUPERFAMILY PROTEIN"/>
    <property type="match status" value="1"/>
</dbReference>
<proteinExistence type="predicted"/>
<feature type="domain" description="NADP-dependent oxidoreductase" evidence="2">
    <location>
        <begin position="21"/>
        <end position="328"/>
    </location>
</feature>
<dbReference type="InterPro" id="IPR036812">
    <property type="entry name" value="NAD(P)_OxRdtase_dom_sf"/>
</dbReference>
<dbReference type="Pfam" id="PF00248">
    <property type="entry name" value="Aldo_ket_red"/>
    <property type="match status" value="2"/>
</dbReference>